<evidence type="ECO:0008006" key="4">
    <source>
        <dbReference type="Google" id="ProtNLM"/>
    </source>
</evidence>
<dbReference type="AlphaFoldDB" id="A0A239A1F9"/>
<sequence length="189" mass="20912">MNPLLRVALIGAVCIAGLGQPMVAHAQRQVKHLNSLTVQYGKASEGTYYRAGYSRFLSDKVRFDVVALRESGREDHPKTGPDTPYYGYDFGVGIAPKLFRIGEAVYVHLPVQLHGRYDRMTQATASSRDGHREVTQGFSAGPEVGVSADVYVTNWVSLSGQVSQGYLAFRPPVTSWPRYFGGGLRFHFR</sequence>
<name>A0A239A1F9_9BACT</name>
<keyword evidence="3" id="KW-1185">Reference proteome</keyword>
<feature type="signal peptide" evidence="1">
    <location>
        <begin position="1"/>
        <end position="26"/>
    </location>
</feature>
<dbReference type="RefSeq" id="WP_089333801.1">
    <property type="nucleotide sequence ID" value="NZ_FZNS01000010.1"/>
</dbReference>
<protein>
    <recommendedName>
        <fullName evidence="4">Outer membrane protein beta-barrel domain-containing protein</fullName>
    </recommendedName>
</protein>
<evidence type="ECO:0000256" key="1">
    <source>
        <dbReference type="SAM" id="SignalP"/>
    </source>
</evidence>
<accession>A0A239A1F9</accession>
<proteinExistence type="predicted"/>
<gene>
    <name evidence="2" type="ORF">SAMN06269173_110128</name>
</gene>
<evidence type="ECO:0000313" key="2">
    <source>
        <dbReference type="EMBL" id="SNR89390.1"/>
    </source>
</evidence>
<dbReference type="EMBL" id="FZNS01000010">
    <property type="protein sequence ID" value="SNR89390.1"/>
    <property type="molecule type" value="Genomic_DNA"/>
</dbReference>
<evidence type="ECO:0000313" key="3">
    <source>
        <dbReference type="Proteomes" id="UP000198310"/>
    </source>
</evidence>
<reference evidence="3" key="1">
    <citation type="submission" date="2017-06" db="EMBL/GenBank/DDBJ databases">
        <authorList>
            <person name="Varghese N."/>
            <person name="Submissions S."/>
        </authorList>
    </citation>
    <scope>NUCLEOTIDE SEQUENCE [LARGE SCALE GENOMIC DNA]</scope>
    <source>
        <strain evidence="3">DSM 28041</strain>
    </source>
</reference>
<keyword evidence="1" id="KW-0732">Signal</keyword>
<organism evidence="2 3">
    <name type="scientific">Hymenobacter mucosus</name>
    <dbReference type="NCBI Taxonomy" id="1411120"/>
    <lineage>
        <taxon>Bacteria</taxon>
        <taxon>Pseudomonadati</taxon>
        <taxon>Bacteroidota</taxon>
        <taxon>Cytophagia</taxon>
        <taxon>Cytophagales</taxon>
        <taxon>Hymenobacteraceae</taxon>
        <taxon>Hymenobacter</taxon>
    </lineage>
</organism>
<feature type="chain" id="PRO_5012918350" description="Outer membrane protein beta-barrel domain-containing protein" evidence="1">
    <location>
        <begin position="27"/>
        <end position="189"/>
    </location>
</feature>
<dbReference type="Proteomes" id="UP000198310">
    <property type="component" value="Unassembled WGS sequence"/>
</dbReference>